<dbReference type="InterPro" id="IPR052021">
    <property type="entry name" value="Type-I_RS_S_subunit"/>
</dbReference>
<reference evidence="5 6" key="1">
    <citation type="submission" date="2020-08" db="EMBL/GenBank/DDBJ databases">
        <title>Genome public.</title>
        <authorList>
            <person name="Liu C."/>
            <person name="Sun Q."/>
        </authorList>
    </citation>
    <scope>NUCLEOTIDE SEQUENCE [LARGE SCALE GENOMIC DNA]</scope>
    <source>
        <strain evidence="5 6">NSJ-36</strain>
    </source>
</reference>
<dbReference type="SUPFAM" id="SSF116734">
    <property type="entry name" value="DNA methylase specificity domain"/>
    <property type="match status" value="1"/>
</dbReference>
<keyword evidence="3" id="KW-0238">DNA-binding</keyword>
<evidence type="ECO:0000256" key="1">
    <source>
        <dbReference type="ARBA" id="ARBA00010923"/>
    </source>
</evidence>
<sequence>MTNEHGFIRQCAAHDDFGYMKDTDRKAYNIVQPNSFAYNPARINVGSIGYYKGVKNVIVSSLYEVFQTDNYVNDRFLWHWFKSDEFPRWIERLQEGSVRLYFYYDKLCECQLYMPSLEEQEKIASFLDALDHLITLHLRKQDKRKKGSKNT</sequence>
<evidence type="ECO:0000313" key="5">
    <source>
        <dbReference type="EMBL" id="MBC5664831.1"/>
    </source>
</evidence>
<evidence type="ECO:0000256" key="3">
    <source>
        <dbReference type="ARBA" id="ARBA00023125"/>
    </source>
</evidence>
<dbReference type="GO" id="GO:0004519">
    <property type="term" value="F:endonuclease activity"/>
    <property type="evidence" value="ECO:0007669"/>
    <property type="project" value="UniProtKB-KW"/>
</dbReference>
<dbReference type="Proteomes" id="UP000647235">
    <property type="component" value="Unassembled WGS sequence"/>
</dbReference>
<dbReference type="EMBL" id="JACOOY010000006">
    <property type="protein sequence ID" value="MBC5664831.1"/>
    <property type="molecule type" value="Genomic_DNA"/>
</dbReference>
<protein>
    <submittedName>
        <fullName evidence="5">Restriction endonuclease subunit S</fullName>
    </submittedName>
</protein>
<keyword evidence="6" id="KW-1185">Reference proteome</keyword>
<dbReference type="InterPro" id="IPR044946">
    <property type="entry name" value="Restrct_endonuc_typeI_TRD_sf"/>
</dbReference>
<keyword evidence="5" id="KW-0378">Hydrolase</keyword>
<keyword evidence="2" id="KW-0680">Restriction system</keyword>
<name>A0ABR7EU22_9FIRM</name>
<evidence type="ECO:0000256" key="2">
    <source>
        <dbReference type="ARBA" id="ARBA00022747"/>
    </source>
</evidence>
<accession>A0ABR7EU22</accession>
<feature type="domain" description="Type I restriction modification DNA specificity" evidence="4">
    <location>
        <begin position="42"/>
        <end position="141"/>
    </location>
</feature>
<dbReference type="PANTHER" id="PTHR30408">
    <property type="entry name" value="TYPE-1 RESTRICTION ENZYME ECOKI SPECIFICITY PROTEIN"/>
    <property type="match status" value="1"/>
</dbReference>
<comment type="similarity">
    <text evidence="1">Belongs to the type-I restriction system S methylase family.</text>
</comment>
<dbReference type="CDD" id="cd16961">
    <property type="entry name" value="RMtype1_S_TRD-CR_like"/>
    <property type="match status" value="1"/>
</dbReference>
<evidence type="ECO:0000259" key="4">
    <source>
        <dbReference type="Pfam" id="PF01420"/>
    </source>
</evidence>
<keyword evidence="5" id="KW-0255">Endonuclease</keyword>
<dbReference type="InterPro" id="IPR000055">
    <property type="entry name" value="Restrct_endonuc_typeI_TRD"/>
</dbReference>
<organism evidence="5 6">
    <name type="scientific">Dorea hominis</name>
    <dbReference type="NCBI Taxonomy" id="2763040"/>
    <lineage>
        <taxon>Bacteria</taxon>
        <taxon>Bacillati</taxon>
        <taxon>Bacillota</taxon>
        <taxon>Clostridia</taxon>
        <taxon>Lachnospirales</taxon>
        <taxon>Lachnospiraceae</taxon>
        <taxon>Dorea</taxon>
    </lineage>
</organism>
<keyword evidence="5" id="KW-0540">Nuclease</keyword>
<dbReference type="Pfam" id="PF01420">
    <property type="entry name" value="Methylase_S"/>
    <property type="match status" value="1"/>
</dbReference>
<evidence type="ECO:0000313" key="6">
    <source>
        <dbReference type="Proteomes" id="UP000647235"/>
    </source>
</evidence>
<gene>
    <name evidence="5" type="ORF">H8S07_06010</name>
</gene>
<dbReference type="PANTHER" id="PTHR30408:SF12">
    <property type="entry name" value="TYPE I RESTRICTION ENZYME MJAVIII SPECIFICITY SUBUNIT"/>
    <property type="match status" value="1"/>
</dbReference>
<dbReference type="Gene3D" id="3.90.220.20">
    <property type="entry name" value="DNA methylase specificity domains"/>
    <property type="match status" value="1"/>
</dbReference>
<comment type="caution">
    <text evidence="5">The sequence shown here is derived from an EMBL/GenBank/DDBJ whole genome shotgun (WGS) entry which is preliminary data.</text>
</comment>
<proteinExistence type="inferred from homology"/>